<dbReference type="EMBL" id="JRES01000960">
    <property type="protein sequence ID" value="KNC26709.1"/>
    <property type="molecule type" value="Genomic_DNA"/>
</dbReference>
<evidence type="ECO:0000313" key="3">
    <source>
        <dbReference type="Proteomes" id="UP000037069"/>
    </source>
</evidence>
<accession>A0A0L0C5K4</accession>
<proteinExistence type="predicted"/>
<feature type="signal peptide" evidence="1">
    <location>
        <begin position="1"/>
        <end position="15"/>
    </location>
</feature>
<sequence>MILFVFFFFLENVYCNEMFFFVLYTNDYKVVLFTISARGISSCKKHMARDPLGFIKINSRKKSTICFKVVFITRPTHCTDNFIACGHNDVVVIVAVAVGVMDFVSRDGVLLVVLHKFLEIILPEIIEEEQEDNDHNDDNRDDDDDDNEVDGKMLQDIERFLILFIDFVDVVAVN</sequence>
<keyword evidence="1" id="KW-0732">Signal</keyword>
<dbReference type="AlphaFoldDB" id="A0A0L0C5K4"/>
<evidence type="ECO:0000256" key="1">
    <source>
        <dbReference type="SAM" id="SignalP"/>
    </source>
</evidence>
<protein>
    <submittedName>
        <fullName evidence="2">Uncharacterized protein</fullName>
    </submittedName>
</protein>
<dbReference type="Proteomes" id="UP000037069">
    <property type="component" value="Unassembled WGS sequence"/>
</dbReference>
<keyword evidence="3" id="KW-1185">Reference proteome</keyword>
<comment type="caution">
    <text evidence="2">The sequence shown here is derived from an EMBL/GenBank/DDBJ whole genome shotgun (WGS) entry which is preliminary data.</text>
</comment>
<feature type="chain" id="PRO_5012520203" evidence="1">
    <location>
        <begin position="16"/>
        <end position="174"/>
    </location>
</feature>
<evidence type="ECO:0000313" key="2">
    <source>
        <dbReference type="EMBL" id="KNC26709.1"/>
    </source>
</evidence>
<name>A0A0L0C5K4_LUCCU</name>
<organism evidence="2 3">
    <name type="scientific">Lucilia cuprina</name>
    <name type="common">Green bottle fly</name>
    <name type="synonym">Australian sheep blowfly</name>
    <dbReference type="NCBI Taxonomy" id="7375"/>
    <lineage>
        <taxon>Eukaryota</taxon>
        <taxon>Metazoa</taxon>
        <taxon>Ecdysozoa</taxon>
        <taxon>Arthropoda</taxon>
        <taxon>Hexapoda</taxon>
        <taxon>Insecta</taxon>
        <taxon>Pterygota</taxon>
        <taxon>Neoptera</taxon>
        <taxon>Endopterygota</taxon>
        <taxon>Diptera</taxon>
        <taxon>Brachycera</taxon>
        <taxon>Muscomorpha</taxon>
        <taxon>Oestroidea</taxon>
        <taxon>Calliphoridae</taxon>
        <taxon>Luciliinae</taxon>
        <taxon>Lucilia</taxon>
    </lineage>
</organism>
<gene>
    <name evidence="2" type="ORF">FF38_11359</name>
</gene>
<reference evidence="2 3" key="1">
    <citation type="journal article" date="2015" name="Nat. Commun.">
        <title>Lucilia cuprina genome unlocks parasitic fly biology to underpin future interventions.</title>
        <authorList>
            <person name="Anstead C.A."/>
            <person name="Korhonen P.K."/>
            <person name="Young N.D."/>
            <person name="Hall R.S."/>
            <person name="Jex A.R."/>
            <person name="Murali S.C."/>
            <person name="Hughes D.S."/>
            <person name="Lee S.F."/>
            <person name="Perry T."/>
            <person name="Stroehlein A.J."/>
            <person name="Ansell B.R."/>
            <person name="Breugelmans B."/>
            <person name="Hofmann A."/>
            <person name="Qu J."/>
            <person name="Dugan S."/>
            <person name="Lee S.L."/>
            <person name="Chao H."/>
            <person name="Dinh H."/>
            <person name="Han Y."/>
            <person name="Doddapaneni H.V."/>
            <person name="Worley K.C."/>
            <person name="Muzny D.M."/>
            <person name="Ioannidis P."/>
            <person name="Waterhouse R.M."/>
            <person name="Zdobnov E.M."/>
            <person name="James P.J."/>
            <person name="Bagnall N.H."/>
            <person name="Kotze A.C."/>
            <person name="Gibbs R.A."/>
            <person name="Richards S."/>
            <person name="Batterham P."/>
            <person name="Gasser R.B."/>
        </authorList>
    </citation>
    <scope>NUCLEOTIDE SEQUENCE [LARGE SCALE GENOMIC DNA]</scope>
    <source>
        <strain evidence="2 3">LS</strain>
        <tissue evidence="2">Full body</tissue>
    </source>
</reference>